<evidence type="ECO:0000256" key="7">
    <source>
        <dbReference type="ARBA" id="ARBA00023242"/>
    </source>
</evidence>
<protein>
    <submittedName>
        <fullName evidence="10">Pre-mRNA-splicing factor SYF1</fullName>
    </submittedName>
</protein>
<evidence type="ECO:0000259" key="9">
    <source>
        <dbReference type="Pfam" id="PF23231"/>
    </source>
</evidence>
<dbReference type="Gene3D" id="1.25.40.10">
    <property type="entry name" value="Tetratricopeptide repeat domain"/>
    <property type="match status" value="1"/>
</dbReference>
<dbReference type="PANTHER" id="PTHR11246">
    <property type="entry name" value="PRE-MRNA SPLICING FACTOR"/>
    <property type="match status" value="1"/>
</dbReference>
<dbReference type="GO" id="GO:0071007">
    <property type="term" value="C:U2-type catalytic step 2 spliceosome"/>
    <property type="evidence" value="ECO:0007669"/>
    <property type="project" value="TreeGrafter"/>
</dbReference>
<proteinExistence type="inferred from homology"/>
<evidence type="ECO:0000313" key="10">
    <source>
        <dbReference type="EMBL" id="JAU51127.1"/>
    </source>
</evidence>
<dbReference type="Pfam" id="PF23231">
    <property type="entry name" value="HAT_Syf1_CNRKL1_C"/>
    <property type="match status" value="1"/>
</dbReference>
<evidence type="ECO:0000256" key="3">
    <source>
        <dbReference type="ARBA" id="ARBA00022664"/>
    </source>
</evidence>
<sequence>MDLLDVVVHHADEVSGLNVDAIIRGGIRKFKEEVGMLWTSLADYYIRKGLFEKAREIYEEGMMKAVTVRDFSVVFDVFFQSCIAKRMELEEDEAEVDDGDEEDVRVNTCLCLKEMQRKILGGYWLNDENDIDLRLARLEELMNRRPVLVNSVMLRQNPHNVEQWHRRVKLYEGDAEKEIQTYTEAVKTVDPMKASGKSPHTLWICFAKLYESHGDMANAREVLDKAVQVNYKNVDHLARVWCEWCEWVEMELRHKNFEGALELMRRATAAPSVEVRRRIR</sequence>
<dbReference type="GO" id="GO:0071014">
    <property type="term" value="C:post-mRNA release spliceosomal complex"/>
    <property type="evidence" value="ECO:0007669"/>
    <property type="project" value="TreeGrafter"/>
</dbReference>
<keyword evidence="7" id="KW-0539">Nucleus</keyword>
<keyword evidence="3" id="KW-0507">mRNA processing</keyword>
<keyword evidence="5" id="KW-0677">Repeat</keyword>
<keyword evidence="4" id="KW-0747">Spliceosome</keyword>
<dbReference type="GO" id="GO:0000974">
    <property type="term" value="C:Prp19 complex"/>
    <property type="evidence" value="ECO:0007669"/>
    <property type="project" value="TreeGrafter"/>
</dbReference>
<dbReference type="InterPro" id="IPR045075">
    <property type="entry name" value="Syf1-like"/>
</dbReference>
<dbReference type="InterPro" id="IPR055430">
    <property type="entry name" value="HAT_Syf1_CNRKL1_C"/>
</dbReference>
<dbReference type="EMBL" id="GEVK01001705">
    <property type="protein sequence ID" value="JAU51127.1"/>
    <property type="molecule type" value="Transcribed_RNA"/>
</dbReference>
<keyword evidence="6" id="KW-0508">mRNA splicing</keyword>
<dbReference type="Pfam" id="PF23220">
    <property type="entry name" value="HAT_Syf1_M"/>
    <property type="match status" value="1"/>
</dbReference>
<dbReference type="SUPFAM" id="SSF48452">
    <property type="entry name" value="TPR-like"/>
    <property type="match status" value="1"/>
</dbReference>
<organism evidence="10">
    <name type="scientific">Noccaea caerulescens</name>
    <name type="common">Alpine penny-cress</name>
    <name type="synonym">Thlaspi caerulescens</name>
    <dbReference type="NCBI Taxonomy" id="107243"/>
    <lineage>
        <taxon>Eukaryota</taxon>
        <taxon>Viridiplantae</taxon>
        <taxon>Streptophyta</taxon>
        <taxon>Embryophyta</taxon>
        <taxon>Tracheophyta</taxon>
        <taxon>Spermatophyta</taxon>
        <taxon>Magnoliopsida</taxon>
        <taxon>eudicotyledons</taxon>
        <taxon>Gunneridae</taxon>
        <taxon>Pentapetalae</taxon>
        <taxon>rosids</taxon>
        <taxon>malvids</taxon>
        <taxon>Brassicales</taxon>
        <taxon>Brassicaceae</taxon>
        <taxon>Coluteocarpeae</taxon>
        <taxon>Noccaea</taxon>
    </lineage>
</organism>
<evidence type="ECO:0000256" key="2">
    <source>
        <dbReference type="ARBA" id="ARBA00008644"/>
    </source>
</evidence>
<name>A0A1J3G4U9_NOCCA</name>
<reference evidence="10" key="1">
    <citation type="submission" date="2016-07" db="EMBL/GenBank/DDBJ databases">
        <title>De novo transcriptome assembly of four accessions of the metal hyperaccumulator plant Noccaea caerulescens.</title>
        <authorList>
            <person name="Blande D."/>
            <person name="Halimaa P."/>
            <person name="Tervahauta A.I."/>
            <person name="Aarts M.G."/>
            <person name="Karenlampi S.O."/>
        </authorList>
    </citation>
    <scope>NUCLEOTIDE SEQUENCE</scope>
</reference>
<evidence type="ECO:0000256" key="5">
    <source>
        <dbReference type="ARBA" id="ARBA00022737"/>
    </source>
</evidence>
<feature type="domain" description="Pre-mRNA-splicing factor SYF1 central HAT repeats" evidence="8">
    <location>
        <begin position="2"/>
        <end position="189"/>
    </location>
</feature>
<comment type="similarity">
    <text evidence="2">Belongs to the crooked-neck family.</text>
</comment>
<dbReference type="InterPro" id="IPR011990">
    <property type="entry name" value="TPR-like_helical_dom_sf"/>
</dbReference>
<accession>A0A1J3G4U9</accession>
<feature type="domain" description="Pre-mRNA-splicing factor Syf1/CRNKL1-like C-terminal HAT-repeats" evidence="9">
    <location>
        <begin position="191"/>
        <end position="277"/>
    </location>
</feature>
<dbReference type="PANTHER" id="PTHR11246:SF5">
    <property type="entry name" value="PRE-MRNA-SPLICING FACTOR SYF1"/>
    <property type="match status" value="1"/>
</dbReference>
<comment type="subcellular location">
    <subcellularLocation>
        <location evidence="1">Nucleus</location>
    </subcellularLocation>
</comment>
<dbReference type="GO" id="GO:0000349">
    <property type="term" value="P:generation of catalytic spliceosome for first transesterification step"/>
    <property type="evidence" value="ECO:0007669"/>
    <property type="project" value="TreeGrafter"/>
</dbReference>
<evidence type="ECO:0000259" key="8">
    <source>
        <dbReference type="Pfam" id="PF23220"/>
    </source>
</evidence>
<gene>
    <name evidence="10" type="ORF">LC_TR9380_c0_g1_i1_g.33403</name>
</gene>
<evidence type="ECO:0000256" key="1">
    <source>
        <dbReference type="ARBA" id="ARBA00004123"/>
    </source>
</evidence>
<dbReference type="FunFam" id="1.25.40.10:FF:000137">
    <property type="entry name" value="Pre-mRNA-splicing factor syf1"/>
    <property type="match status" value="1"/>
</dbReference>
<dbReference type="AlphaFoldDB" id="A0A1J3G4U9"/>
<evidence type="ECO:0000256" key="4">
    <source>
        <dbReference type="ARBA" id="ARBA00022728"/>
    </source>
</evidence>
<evidence type="ECO:0000256" key="6">
    <source>
        <dbReference type="ARBA" id="ARBA00023187"/>
    </source>
</evidence>
<dbReference type="InterPro" id="IPR056350">
    <property type="entry name" value="HAT_Syf1_central"/>
</dbReference>